<sequence>MVMCMNKSEFVNLLQSLGIPVNEGESSVTNSTKYPRIVFWDYIWEDKVASDDDYLCVETYQVSFFAKEPRHPKLIELRNLLREHGMHPTIYHEYVEESGKDRKYYHSYFSIELVADTDHSSVVEETNE</sequence>
<protein>
    <submittedName>
        <fullName evidence="1">Uncharacterized protein</fullName>
    </submittedName>
</protein>
<proteinExistence type="predicted"/>
<dbReference type="EMBL" id="BK014825">
    <property type="protein sequence ID" value="DAD77421.1"/>
    <property type="molecule type" value="Genomic_DNA"/>
</dbReference>
<evidence type="ECO:0000313" key="1">
    <source>
        <dbReference type="EMBL" id="DAD77421.1"/>
    </source>
</evidence>
<reference evidence="1" key="1">
    <citation type="journal article" date="2021" name="Proc. Natl. Acad. Sci. U.S.A.">
        <title>A Catalog of Tens of Thousands of Viruses from Human Metagenomes Reveals Hidden Associations with Chronic Diseases.</title>
        <authorList>
            <person name="Tisza M.J."/>
            <person name="Buck C.B."/>
        </authorList>
    </citation>
    <scope>NUCLEOTIDE SEQUENCE</scope>
    <source>
        <strain evidence="1">Ctulf7</strain>
    </source>
</reference>
<organism evidence="1">
    <name type="scientific">Siphoviridae sp. ctulf7</name>
    <dbReference type="NCBI Taxonomy" id="2826505"/>
    <lineage>
        <taxon>Viruses</taxon>
        <taxon>Duplodnaviria</taxon>
        <taxon>Heunggongvirae</taxon>
        <taxon>Uroviricota</taxon>
        <taxon>Caudoviricetes</taxon>
    </lineage>
</organism>
<accession>A0A8S5M545</accession>
<name>A0A8S5M545_9CAUD</name>